<dbReference type="InterPro" id="IPR036271">
    <property type="entry name" value="Tet_transcr_reg_TetR-rel_C_sf"/>
</dbReference>
<keyword evidence="1 2" id="KW-0238">DNA-binding</keyword>
<accession>A0ABV1KA20</accession>
<comment type="caution">
    <text evidence="4">The sequence shown here is derived from an EMBL/GenBank/DDBJ whole genome shotgun (WGS) entry which is preliminary data.</text>
</comment>
<name>A0ABV1KA20_9PSEU</name>
<dbReference type="SUPFAM" id="SSF48498">
    <property type="entry name" value="Tetracyclin repressor-like, C-terminal domain"/>
    <property type="match status" value="1"/>
</dbReference>
<proteinExistence type="predicted"/>
<dbReference type="SUPFAM" id="SSF46689">
    <property type="entry name" value="Homeodomain-like"/>
    <property type="match status" value="1"/>
</dbReference>
<reference evidence="4 5" key="1">
    <citation type="submission" date="2024-03" db="EMBL/GenBank/DDBJ databases">
        <title>Draft genome sequence of Pseudonocardia nematodicida JCM 31783.</title>
        <authorList>
            <person name="Butdee W."/>
            <person name="Duangmal K."/>
        </authorList>
    </citation>
    <scope>NUCLEOTIDE SEQUENCE [LARGE SCALE GENOMIC DNA]</scope>
    <source>
        <strain evidence="4 5">JCM 31783</strain>
    </source>
</reference>
<evidence type="ECO:0000313" key="5">
    <source>
        <dbReference type="Proteomes" id="UP001494902"/>
    </source>
</evidence>
<dbReference type="PRINTS" id="PR00455">
    <property type="entry name" value="HTHTETR"/>
</dbReference>
<evidence type="ECO:0000256" key="1">
    <source>
        <dbReference type="ARBA" id="ARBA00023125"/>
    </source>
</evidence>
<dbReference type="PANTHER" id="PTHR30055:SF200">
    <property type="entry name" value="HTH-TYPE TRANSCRIPTIONAL REPRESSOR BDCR"/>
    <property type="match status" value="1"/>
</dbReference>
<dbReference type="Pfam" id="PF00440">
    <property type="entry name" value="TetR_N"/>
    <property type="match status" value="1"/>
</dbReference>
<evidence type="ECO:0000256" key="2">
    <source>
        <dbReference type="PROSITE-ProRule" id="PRU00335"/>
    </source>
</evidence>
<feature type="domain" description="HTH tetR-type" evidence="3">
    <location>
        <begin position="6"/>
        <end position="66"/>
    </location>
</feature>
<gene>
    <name evidence="4" type="ORF">WIS52_12655</name>
</gene>
<feature type="DNA-binding region" description="H-T-H motif" evidence="2">
    <location>
        <begin position="29"/>
        <end position="48"/>
    </location>
</feature>
<evidence type="ECO:0000313" key="4">
    <source>
        <dbReference type="EMBL" id="MEQ3551322.1"/>
    </source>
</evidence>
<dbReference type="RefSeq" id="WP_349298386.1">
    <property type="nucleotide sequence ID" value="NZ_JBEDNQ010000004.1"/>
</dbReference>
<organism evidence="4 5">
    <name type="scientific">Pseudonocardia nematodicida</name>
    <dbReference type="NCBI Taxonomy" id="1206997"/>
    <lineage>
        <taxon>Bacteria</taxon>
        <taxon>Bacillati</taxon>
        <taxon>Actinomycetota</taxon>
        <taxon>Actinomycetes</taxon>
        <taxon>Pseudonocardiales</taxon>
        <taxon>Pseudonocardiaceae</taxon>
        <taxon>Pseudonocardia</taxon>
    </lineage>
</organism>
<protein>
    <submittedName>
        <fullName evidence="4">TetR/AcrR family transcriptional regulator</fullName>
    </submittedName>
</protein>
<dbReference type="Proteomes" id="UP001494902">
    <property type="component" value="Unassembled WGS sequence"/>
</dbReference>
<dbReference type="InterPro" id="IPR009057">
    <property type="entry name" value="Homeodomain-like_sf"/>
</dbReference>
<dbReference type="EMBL" id="JBEDNQ010000004">
    <property type="protein sequence ID" value="MEQ3551322.1"/>
    <property type="molecule type" value="Genomic_DNA"/>
</dbReference>
<dbReference type="InterPro" id="IPR050109">
    <property type="entry name" value="HTH-type_TetR-like_transc_reg"/>
</dbReference>
<dbReference type="PROSITE" id="PS50977">
    <property type="entry name" value="HTH_TETR_2"/>
    <property type="match status" value="1"/>
</dbReference>
<sequence length="191" mass="20315">MPRSLTPGARRVLDVAARLFYERGLHAVGVDLIAAESGVTKRTLYDRFGSKNALVTAYLEERDERWRDRVRARLDELDEPARRVLAPFDVLVTWVPDNPRGCAFVNASAELPDAGHPARAVVVGEKEWLRELFRTELAAAGAPDPGPAALTLLLLHEGALAAAGAAGMDDAPGAARRAAGTVCAQAVGSPG</sequence>
<evidence type="ECO:0000259" key="3">
    <source>
        <dbReference type="PROSITE" id="PS50977"/>
    </source>
</evidence>
<dbReference type="Gene3D" id="1.10.357.10">
    <property type="entry name" value="Tetracycline Repressor, domain 2"/>
    <property type="match status" value="1"/>
</dbReference>
<dbReference type="InterPro" id="IPR001647">
    <property type="entry name" value="HTH_TetR"/>
</dbReference>
<keyword evidence="5" id="KW-1185">Reference proteome</keyword>
<dbReference type="PANTHER" id="PTHR30055">
    <property type="entry name" value="HTH-TYPE TRANSCRIPTIONAL REGULATOR RUTR"/>
    <property type="match status" value="1"/>
</dbReference>